<dbReference type="EMBL" id="GEMB01004079">
    <property type="protein sequence ID" value="JAR99183.1"/>
    <property type="molecule type" value="Transcribed_RNA"/>
</dbReference>
<evidence type="ECO:0000256" key="1">
    <source>
        <dbReference type="SAM" id="MobiDB-lite"/>
    </source>
</evidence>
<protein>
    <submittedName>
        <fullName evidence="2">Uncharacterized protein</fullName>
    </submittedName>
</protein>
<feature type="compositionally biased region" description="Polar residues" evidence="1">
    <location>
        <begin position="64"/>
        <end position="74"/>
    </location>
</feature>
<feature type="region of interest" description="Disordered" evidence="1">
    <location>
        <begin position="58"/>
        <end position="104"/>
    </location>
</feature>
<evidence type="ECO:0000313" key="2">
    <source>
        <dbReference type="EMBL" id="JAR99183.1"/>
    </source>
</evidence>
<feature type="non-terminal residue" evidence="2">
    <location>
        <position position="1"/>
    </location>
</feature>
<name>A0A170XST4_TRIIF</name>
<reference evidence="2" key="2">
    <citation type="journal article" date="2017" name="J. Med. Entomol.">
        <title>Transcriptome Analysis of the Triatoma infestans (Hemiptera: Reduviidae) Integument.</title>
        <authorList>
            <person name="Calderon-Fernandez G.M."/>
            <person name="Moriconi D.E."/>
            <person name="Dulbecco A.B."/>
            <person name="Juarez M.P."/>
        </authorList>
    </citation>
    <scope>NUCLEOTIDE SEQUENCE</scope>
    <source>
        <strain evidence="2">Int1</strain>
        <tissue evidence="2">Integument</tissue>
    </source>
</reference>
<organism evidence="2">
    <name type="scientific">Triatoma infestans</name>
    <name type="common">Assassin bug</name>
    <dbReference type="NCBI Taxonomy" id="30076"/>
    <lineage>
        <taxon>Eukaryota</taxon>
        <taxon>Metazoa</taxon>
        <taxon>Ecdysozoa</taxon>
        <taxon>Arthropoda</taxon>
        <taxon>Hexapoda</taxon>
        <taxon>Insecta</taxon>
        <taxon>Pterygota</taxon>
        <taxon>Neoptera</taxon>
        <taxon>Paraneoptera</taxon>
        <taxon>Hemiptera</taxon>
        <taxon>Heteroptera</taxon>
        <taxon>Panheteroptera</taxon>
        <taxon>Cimicomorpha</taxon>
        <taxon>Reduviidae</taxon>
        <taxon>Triatominae</taxon>
        <taxon>Triatoma</taxon>
    </lineage>
</organism>
<reference evidence="2" key="1">
    <citation type="submission" date="2016-04" db="EMBL/GenBank/DDBJ databases">
        <authorList>
            <person name="Calderon-Fernandez G.M.Sr."/>
        </authorList>
    </citation>
    <scope>NUCLEOTIDE SEQUENCE</scope>
    <source>
        <strain evidence="2">Int1</strain>
        <tissue evidence="2">Integument</tissue>
    </source>
</reference>
<sequence>DNMSDLSSYYHPHRYFDDVYTLRQHHGQDEDCRSLVRSMSQPSLARSASEFTEHWAVRSRQWESPENSPSTARSTRTRGFRMSETRYERSSGWFGDADSEASFK</sequence>
<accession>A0A170XST4</accession>
<dbReference type="AlphaFoldDB" id="A0A170XST4"/>
<proteinExistence type="predicted"/>